<dbReference type="Proteomes" id="UP000023152">
    <property type="component" value="Unassembled WGS sequence"/>
</dbReference>
<dbReference type="EMBL" id="ASPP01008347">
    <property type="protein sequence ID" value="ETO25677.1"/>
    <property type="molecule type" value="Genomic_DNA"/>
</dbReference>
<keyword evidence="1" id="KW-1133">Transmembrane helix</keyword>
<accession>X6NJZ1</accession>
<feature type="transmembrane region" description="Helical" evidence="1">
    <location>
        <begin position="51"/>
        <end position="70"/>
    </location>
</feature>
<comment type="caution">
    <text evidence="2">The sequence shown here is derived from an EMBL/GenBank/DDBJ whole genome shotgun (WGS) entry which is preliminary data.</text>
</comment>
<name>X6NJZ1_RETFI</name>
<proteinExistence type="predicted"/>
<evidence type="ECO:0000313" key="3">
    <source>
        <dbReference type="Proteomes" id="UP000023152"/>
    </source>
</evidence>
<reference evidence="2 3" key="1">
    <citation type="journal article" date="2013" name="Curr. Biol.">
        <title>The Genome of the Foraminiferan Reticulomyxa filosa.</title>
        <authorList>
            <person name="Glockner G."/>
            <person name="Hulsmann N."/>
            <person name="Schleicher M."/>
            <person name="Noegel A.A."/>
            <person name="Eichinger L."/>
            <person name="Gallinger C."/>
            <person name="Pawlowski J."/>
            <person name="Sierra R."/>
            <person name="Euteneuer U."/>
            <person name="Pillet L."/>
            <person name="Moustafa A."/>
            <person name="Platzer M."/>
            <person name="Groth M."/>
            <person name="Szafranski K."/>
            <person name="Schliwa M."/>
        </authorList>
    </citation>
    <scope>NUCLEOTIDE SEQUENCE [LARGE SCALE GENOMIC DNA]</scope>
</reference>
<organism evidence="2 3">
    <name type="scientific">Reticulomyxa filosa</name>
    <dbReference type="NCBI Taxonomy" id="46433"/>
    <lineage>
        <taxon>Eukaryota</taxon>
        <taxon>Sar</taxon>
        <taxon>Rhizaria</taxon>
        <taxon>Retaria</taxon>
        <taxon>Foraminifera</taxon>
        <taxon>Monothalamids</taxon>
        <taxon>Reticulomyxidae</taxon>
        <taxon>Reticulomyxa</taxon>
    </lineage>
</organism>
<keyword evidence="1" id="KW-0472">Membrane</keyword>
<gene>
    <name evidence="2" type="ORF">RFI_11458</name>
</gene>
<keyword evidence="3" id="KW-1185">Reference proteome</keyword>
<protein>
    <submittedName>
        <fullName evidence="2">Uncharacterized protein</fullName>
    </submittedName>
</protein>
<sequence>MRRIFEYFGFSLLISDNEKQQVIFFKVCSAVAKKVNFVNRVFIKKNKWSEFTIFLVKHFIYAFVVTGLFWDTLLLALHNRSYVIFDNSITTSAFRLAPIQKNSGLGNILSIYWYGRAIAYWQGMNFELKHAQWLAWSPKVSNTFLQYLPSYASFEEMQLDEMIGTDEYNQLKKKLENLEIDLNAGIETRYSHVTSQLMTYYNNHFMQFIIADTHAALQRHFKVKPNNGVIYREKLVNKHDVVIHFRCGDILHRGHELYHFLTLQYYTYILDYIIKEYNISDEIRLAKMKVFMLSQITQEGVHLPSDVKSIEKCQHLIWIFRDVLSERYPNVFFEVMNNDIVNDFAMMVYAPHLICSTSSFCLHAALANKAKHVFLPDIGPWTFFTLHKSLFLNTSFLPSTHFVVDVQQNAWSIKSTDVVHTYFLDIKVKFVFNFFRLKIQIKTYNLRATRFWSHETKFLFFKQIWEILLKIFTEVVHFRKLCYYDIENTS</sequence>
<evidence type="ECO:0000256" key="1">
    <source>
        <dbReference type="SAM" id="Phobius"/>
    </source>
</evidence>
<dbReference type="AlphaFoldDB" id="X6NJZ1"/>
<evidence type="ECO:0000313" key="2">
    <source>
        <dbReference type="EMBL" id="ETO25677.1"/>
    </source>
</evidence>
<keyword evidence="1" id="KW-0812">Transmembrane</keyword>